<protein>
    <submittedName>
        <fullName evidence="1">Uncharacterized protein</fullName>
    </submittedName>
</protein>
<reference evidence="1" key="1">
    <citation type="journal article" date="2012" name="Nature">
        <title>The tomato genome sequence provides insights into fleshy fruit evolution.</title>
        <authorList>
            <consortium name="Tomato Genome Consortium"/>
        </authorList>
    </citation>
    <scope>NUCLEOTIDE SEQUENCE [LARGE SCALE GENOMIC DNA]</scope>
    <source>
        <strain evidence="1">cv. Heinz 1706</strain>
    </source>
</reference>
<dbReference type="AlphaFoldDB" id="A0A3Q7GU65"/>
<evidence type="ECO:0000313" key="1">
    <source>
        <dbReference type="EnsemblPlants" id="Solyc04g025993.1.1"/>
    </source>
</evidence>
<evidence type="ECO:0000313" key="2">
    <source>
        <dbReference type="Proteomes" id="UP000004994"/>
    </source>
</evidence>
<proteinExistence type="predicted"/>
<reference evidence="1" key="2">
    <citation type="submission" date="2019-01" db="UniProtKB">
        <authorList>
            <consortium name="EnsemblPlants"/>
        </authorList>
    </citation>
    <scope>IDENTIFICATION</scope>
    <source>
        <strain evidence="1">cv. Heinz 1706</strain>
    </source>
</reference>
<dbReference type="Proteomes" id="UP000004994">
    <property type="component" value="Chromosome 4"/>
</dbReference>
<dbReference type="InParanoid" id="A0A3Q7GU65"/>
<dbReference type="Gramene" id="Solyc04g025993.1.1">
    <property type="protein sequence ID" value="Solyc04g025993.1.1"/>
    <property type="gene ID" value="Solyc04g025993.1"/>
</dbReference>
<name>A0A3Q7GU65_SOLLC</name>
<sequence>MQSDVYAIGVRSLVSLFTTNLLMIQSGFLEYVIGSALDTSMEQMLNIGFLGHGALQQLPLRSNWSLGEAGHYKSQPANPYRLLQTASVPYTIQTNQLLPVPNGWRNVRKCNASAPPASSYSLASTPITGAEWMEDSGGNQLTAIPMIFLNENSMVLLLQANMQIPHVSAAPTLLGKG</sequence>
<accession>A0A3Q7GU65</accession>
<keyword evidence="2" id="KW-1185">Reference proteome</keyword>
<dbReference type="EnsemblPlants" id="Solyc04g025993.1.1">
    <property type="protein sequence ID" value="Solyc04g025993.1.1"/>
    <property type="gene ID" value="Solyc04g025993.1"/>
</dbReference>
<organism evidence="1">
    <name type="scientific">Solanum lycopersicum</name>
    <name type="common">Tomato</name>
    <name type="synonym">Lycopersicon esculentum</name>
    <dbReference type="NCBI Taxonomy" id="4081"/>
    <lineage>
        <taxon>Eukaryota</taxon>
        <taxon>Viridiplantae</taxon>
        <taxon>Streptophyta</taxon>
        <taxon>Embryophyta</taxon>
        <taxon>Tracheophyta</taxon>
        <taxon>Spermatophyta</taxon>
        <taxon>Magnoliopsida</taxon>
        <taxon>eudicotyledons</taxon>
        <taxon>Gunneridae</taxon>
        <taxon>Pentapetalae</taxon>
        <taxon>asterids</taxon>
        <taxon>lamiids</taxon>
        <taxon>Solanales</taxon>
        <taxon>Solanaceae</taxon>
        <taxon>Solanoideae</taxon>
        <taxon>Solaneae</taxon>
        <taxon>Solanum</taxon>
        <taxon>Solanum subgen. Lycopersicon</taxon>
    </lineage>
</organism>